<dbReference type="CDD" id="cd04606">
    <property type="entry name" value="CBS_pair_Mg_transporter"/>
    <property type="match status" value="1"/>
</dbReference>
<feature type="transmembrane region" description="Helical" evidence="9">
    <location>
        <begin position="384"/>
        <end position="408"/>
    </location>
</feature>
<dbReference type="GO" id="GO:0005886">
    <property type="term" value="C:plasma membrane"/>
    <property type="evidence" value="ECO:0007669"/>
    <property type="project" value="UniProtKB-SubCell"/>
</dbReference>
<dbReference type="InterPro" id="IPR006667">
    <property type="entry name" value="SLC41_membr_dom"/>
</dbReference>
<keyword evidence="7 9" id="KW-0472">Membrane</keyword>
<dbReference type="Pfam" id="PF00571">
    <property type="entry name" value="CBS"/>
    <property type="match status" value="1"/>
</dbReference>
<accession>A0A1M5H240</accession>
<reference evidence="11 12" key="1">
    <citation type="submission" date="2016-11" db="EMBL/GenBank/DDBJ databases">
        <authorList>
            <person name="Jaros S."/>
            <person name="Januszkiewicz K."/>
            <person name="Wedrychowicz H."/>
        </authorList>
    </citation>
    <scope>NUCLEOTIDE SEQUENCE [LARGE SCALE GENOMIC DNA]</scope>
    <source>
        <strain evidence="11 12">DSM 19436</strain>
    </source>
</reference>
<dbReference type="InterPro" id="IPR036739">
    <property type="entry name" value="SLC41_membr_dom_sf"/>
</dbReference>
<keyword evidence="5 9" id="KW-0460">Magnesium</keyword>
<gene>
    <name evidence="11" type="ORF">SAMN02745157_3593</name>
</gene>
<name>A0A1M5H240_9HYPH</name>
<keyword evidence="12" id="KW-1185">Reference proteome</keyword>
<comment type="subcellular location">
    <subcellularLocation>
        <location evidence="9">Cell membrane</location>
        <topology evidence="9">Multi-pass membrane protein</topology>
    </subcellularLocation>
    <subcellularLocation>
        <location evidence="1">Membrane</location>
        <topology evidence="1">Multi-pass membrane protein</topology>
    </subcellularLocation>
</comment>
<keyword evidence="4 9" id="KW-0812">Transmembrane</keyword>
<dbReference type="NCBIfam" id="TIGR00400">
    <property type="entry name" value="mgtE"/>
    <property type="match status" value="1"/>
</dbReference>
<dbReference type="Gene3D" id="1.10.357.20">
    <property type="entry name" value="SLC41 divalent cation transporters, integral membrane domain"/>
    <property type="match status" value="1"/>
</dbReference>
<dbReference type="EMBL" id="FQUP01000003">
    <property type="protein sequence ID" value="SHG09802.1"/>
    <property type="molecule type" value="Genomic_DNA"/>
</dbReference>
<dbReference type="Gene3D" id="1.25.60.10">
    <property type="entry name" value="MgtE N-terminal domain-like"/>
    <property type="match status" value="1"/>
</dbReference>
<keyword evidence="8" id="KW-0129">CBS domain</keyword>
<dbReference type="InterPro" id="IPR000644">
    <property type="entry name" value="CBS_dom"/>
</dbReference>
<proteinExistence type="inferred from homology"/>
<evidence type="ECO:0000256" key="8">
    <source>
        <dbReference type="PROSITE-ProRule" id="PRU00703"/>
    </source>
</evidence>
<dbReference type="Pfam" id="PF03448">
    <property type="entry name" value="MgtE_N"/>
    <property type="match status" value="1"/>
</dbReference>
<feature type="transmembrane region" description="Helical" evidence="9">
    <location>
        <begin position="449"/>
        <end position="474"/>
    </location>
</feature>
<comment type="caution">
    <text evidence="9">Lacks conserved residue(s) required for the propagation of feature annotation.</text>
</comment>
<dbReference type="SUPFAM" id="SSF54631">
    <property type="entry name" value="CBS-domain pair"/>
    <property type="match status" value="1"/>
</dbReference>
<dbReference type="SUPFAM" id="SSF161093">
    <property type="entry name" value="MgtE membrane domain-like"/>
    <property type="match status" value="1"/>
</dbReference>
<dbReference type="GO" id="GO:0015095">
    <property type="term" value="F:magnesium ion transmembrane transporter activity"/>
    <property type="evidence" value="ECO:0007669"/>
    <property type="project" value="UniProtKB-UniRule"/>
</dbReference>
<feature type="transmembrane region" description="Helical" evidence="9">
    <location>
        <begin position="414"/>
        <end position="437"/>
    </location>
</feature>
<dbReference type="PROSITE" id="PS51371">
    <property type="entry name" value="CBS"/>
    <property type="match status" value="1"/>
</dbReference>
<keyword evidence="6 9" id="KW-1133">Transmembrane helix</keyword>
<evidence type="ECO:0000256" key="9">
    <source>
        <dbReference type="RuleBase" id="RU362011"/>
    </source>
</evidence>
<dbReference type="RefSeq" id="WP_073055362.1">
    <property type="nucleotide sequence ID" value="NZ_FQUP01000003.1"/>
</dbReference>
<comment type="subunit">
    <text evidence="9">Homodimer.</text>
</comment>
<dbReference type="InterPro" id="IPR038076">
    <property type="entry name" value="MgtE_N_sf"/>
</dbReference>
<dbReference type="AlphaFoldDB" id="A0A1M5H240"/>
<dbReference type="InterPro" id="IPR006669">
    <property type="entry name" value="MgtE_transporter"/>
</dbReference>
<keyword evidence="9" id="KW-1003">Cell membrane</keyword>
<evidence type="ECO:0000256" key="5">
    <source>
        <dbReference type="ARBA" id="ARBA00022842"/>
    </source>
</evidence>
<evidence type="ECO:0000259" key="10">
    <source>
        <dbReference type="PROSITE" id="PS51371"/>
    </source>
</evidence>
<dbReference type="InterPro" id="IPR046342">
    <property type="entry name" value="CBS_dom_sf"/>
</dbReference>
<dbReference type="Gene3D" id="3.10.580.10">
    <property type="entry name" value="CBS-domain"/>
    <property type="match status" value="1"/>
</dbReference>
<keyword evidence="3 9" id="KW-0813">Transport</keyword>
<dbReference type="GO" id="GO:0046872">
    <property type="term" value="F:metal ion binding"/>
    <property type="evidence" value="ECO:0007669"/>
    <property type="project" value="UniProtKB-KW"/>
</dbReference>
<organism evidence="11 12">
    <name type="scientific">Kaistia soli DSM 19436</name>
    <dbReference type="NCBI Taxonomy" id="1122133"/>
    <lineage>
        <taxon>Bacteria</taxon>
        <taxon>Pseudomonadati</taxon>
        <taxon>Pseudomonadota</taxon>
        <taxon>Alphaproteobacteria</taxon>
        <taxon>Hyphomicrobiales</taxon>
        <taxon>Kaistiaceae</taxon>
        <taxon>Kaistia</taxon>
    </lineage>
</organism>
<dbReference type="Pfam" id="PF01769">
    <property type="entry name" value="MgtE"/>
    <property type="match status" value="1"/>
</dbReference>
<feature type="domain" description="CBS" evidence="10">
    <location>
        <begin position="225"/>
        <end position="285"/>
    </location>
</feature>
<protein>
    <recommendedName>
        <fullName evidence="9">Magnesium transporter MgtE</fullName>
    </recommendedName>
</protein>
<dbReference type="PANTHER" id="PTHR43773">
    <property type="entry name" value="MAGNESIUM TRANSPORTER MGTE"/>
    <property type="match status" value="1"/>
</dbReference>
<keyword evidence="9" id="KW-0479">Metal-binding</keyword>
<evidence type="ECO:0000256" key="4">
    <source>
        <dbReference type="ARBA" id="ARBA00022692"/>
    </source>
</evidence>
<dbReference type="SMART" id="SM00116">
    <property type="entry name" value="CBS"/>
    <property type="match status" value="2"/>
</dbReference>
<dbReference type="OrthoDB" id="9790355at2"/>
<sequence length="477" mass="51657">MTDPATEPTTIERDETPGFVLPPLRDENDNLSSDFLDALVAAIDGGDAAAARSLTEDLHEADVGAILEQLDPDQRPALIQLLGDSFDFTALTELDEATRVEILEDLPSETVAEGISELDSDDAVYILEDLDKEDRDEILAQIPSVERLALKRSLDFPEDSAGRRMQTEFIAVAPFWTVGQTIDYMRDAEELPETFHEVFVVDPAFRLLGRVPLDRLLRSRRPVKMSEIVDEDATVVHATDDLSSVARQFQRYNLISAAVVDEADRLVGIMTIDDAVDVIEEEADEDIKRLGGVGDEEVSDRVWSIARSRLPWLCINLGTAILASSVIGLFEQELQKMVALAVLMPIVASQGGNAGTQTMTVAVRALATRELGPHNMSRVVGRELIVGLLNGVFFASIVAAVAIFRFGIVDLGVVIAAAMVVNLVAAALGGILIPLAINKLKFDPAIASGAFVTTVTDLVGFFSFLGFAALWFGFSSG</sequence>
<dbReference type="PANTHER" id="PTHR43773:SF1">
    <property type="entry name" value="MAGNESIUM TRANSPORTER MGTE"/>
    <property type="match status" value="1"/>
</dbReference>
<evidence type="ECO:0000256" key="6">
    <source>
        <dbReference type="ARBA" id="ARBA00022989"/>
    </source>
</evidence>
<evidence type="ECO:0000256" key="1">
    <source>
        <dbReference type="ARBA" id="ARBA00004141"/>
    </source>
</evidence>
<evidence type="ECO:0000256" key="3">
    <source>
        <dbReference type="ARBA" id="ARBA00022448"/>
    </source>
</evidence>
<evidence type="ECO:0000256" key="2">
    <source>
        <dbReference type="ARBA" id="ARBA00009749"/>
    </source>
</evidence>
<dbReference type="SMART" id="SM00924">
    <property type="entry name" value="MgtE_N"/>
    <property type="match status" value="1"/>
</dbReference>
<dbReference type="STRING" id="1122133.SAMN02745157_3593"/>
<comment type="function">
    <text evidence="9">Acts as a magnesium transporter.</text>
</comment>
<dbReference type="Proteomes" id="UP000184485">
    <property type="component" value="Unassembled WGS sequence"/>
</dbReference>
<evidence type="ECO:0000256" key="7">
    <source>
        <dbReference type="ARBA" id="ARBA00023136"/>
    </source>
</evidence>
<dbReference type="InterPro" id="IPR006668">
    <property type="entry name" value="Mg_transptr_MgtE_intracell_dom"/>
</dbReference>
<dbReference type="SUPFAM" id="SSF158791">
    <property type="entry name" value="MgtE N-terminal domain-like"/>
    <property type="match status" value="1"/>
</dbReference>
<evidence type="ECO:0000313" key="11">
    <source>
        <dbReference type="EMBL" id="SHG09802.1"/>
    </source>
</evidence>
<comment type="similarity">
    <text evidence="2 9">Belongs to the SLC41A transporter family.</text>
</comment>
<evidence type="ECO:0000313" key="12">
    <source>
        <dbReference type="Proteomes" id="UP000184485"/>
    </source>
</evidence>